<dbReference type="EMBL" id="CAJNOJ010000852">
    <property type="protein sequence ID" value="CAF1528857.1"/>
    <property type="molecule type" value="Genomic_DNA"/>
</dbReference>
<dbReference type="AlphaFoldDB" id="A0A815UXY1"/>
<organism evidence="2 3">
    <name type="scientific">Adineta ricciae</name>
    <name type="common">Rotifer</name>
    <dbReference type="NCBI Taxonomy" id="249248"/>
    <lineage>
        <taxon>Eukaryota</taxon>
        <taxon>Metazoa</taxon>
        <taxon>Spiralia</taxon>
        <taxon>Gnathifera</taxon>
        <taxon>Rotifera</taxon>
        <taxon>Eurotatoria</taxon>
        <taxon>Bdelloidea</taxon>
        <taxon>Adinetida</taxon>
        <taxon>Adinetidae</taxon>
        <taxon>Adineta</taxon>
    </lineage>
</organism>
<sequence length="440" mass="50662">MLGLFKKEGFITAEEYNLAKPAGSRPARLYGLPKIHKSDRPDYPPRPVMSATKTVGYGLGKMLKNRLQELRTSPYMVKNTFDFVNKIKQSKYADKNMVSFDVTSLFTNVPLTYTIDLILDHMYPKCPSICENNSRNKLCENCRKRTDFAALLRVAMGAPLASVIPDIFMAHLGKSLMDQLQQCGVHEWYRFVDDTFVLLEPATEVADVLKILNNFHPSIKFTYEDEKDDRLSFLNAQVIRPDIDVRFCTKTPPSVQTYFNTKDPVPKHLQADVVYQVNCIHYGHTYIRHTTRQPIRRLLEHGAPKIIFEAPLTNTETITTGPIRSKRNRRHQPYPSLNELRRSERIQQRTNQSDNIQLQVTNPNTNNQYNITTNSKTSIGDHVNQTGHKMDWEGFTILSHEKHQYKLQIKEFLAIKAHDPVLNRTRHSVPLILFPGGILK</sequence>
<proteinExistence type="predicted"/>
<dbReference type="OrthoDB" id="10009162at2759"/>
<dbReference type="PANTHER" id="PTHR21301">
    <property type="entry name" value="REVERSE TRANSCRIPTASE"/>
    <property type="match status" value="1"/>
</dbReference>
<dbReference type="Proteomes" id="UP000663852">
    <property type="component" value="Unassembled WGS sequence"/>
</dbReference>
<evidence type="ECO:0000313" key="2">
    <source>
        <dbReference type="EMBL" id="CAF1528857.1"/>
    </source>
</evidence>
<dbReference type="PANTHER" id="PTHR21301:SF10">
    <property type="entry name" value="REVERSE TRANSCRIPTASE DOMAIN-CONTAINING PROTEIN"/>
    <property type="match status" value="1"/>
</dbReference>
<name>A0A815UXY1_ADIRI</name>
<gene>
    <name evidence="2" type="ORF">EDS130_LOCUS44405</name>
</gene>
<reference evidence="2" key="1">
    <citation type="submission" date="2021-02" db="EMBL/GenBank/DDBJ databases">
        <authorList>
            <person name="Nowell W R."/>
        </authorList>
    </citation>
    <scope>NUCLEOTIDE SEQUENCE</scope>
</reference>
<evidence type="ECO:0000313" key="3">
    <source>
        <dbReference type="Proteomes" id="UP000663852"/>
    </source>
</evidence>
<dbReference type="PROSITE" id="PS50878">
    <property type="entry name" value="RT_POL"/>
    <property type="match status" value="1"/>
</dbReference>
<evidence type="ECO:0000259" key="1">
    <source>
        <dbReference type="PROSITE" id="PS50878"/>
    </source>
</evidence>
<comment type="caution">
    <text evidence="2">The sequence shown here is derived from an EMBL/GenBank/DDBJ whole genome shotgun (WGS) entry which is preliminary data.</text>
</comment>
<dbReference type="Pfam" id="PF00078">
    <property type="entry name" value="RVT_1"/>
    <property type="match status" value="1"/>
</dbReference>
<feature type="domain" description="Reverse transcriptase" evidence="1">
    <location>
        <begin position="13"/>
        <end position="245"/>
    </location>
</feature>
<dbReference type="InterPro" id="IPR000477">
    <property type="entry name" value="RT_dom"/>
</dbReference>
<accession>A0A815UXY1</accession>
<protein>
    <recommendedName>
        <fullName evidence="1">Reverse transcriptase domain-containing protein</fullName>
    </recommendedName>
</protein>